<proteinExistence type="predicted"/>
<accession>A0A7J2U2D8</accession>
<dbReference type="InterPro" id="IPR011032">
    <property type="entry name" value="GroES-like_sf"/>
</dbReference>
<evidence type="ECO:0000313" key="2">
    <source>
        <dbReference type="EMBL" id="HEM66866.1"/>
    </source>
</evidence>
<evidence type="ECO:0000259" key="1">
    <source>
        <dbReference type="Pfam" id="PF08240"/>
    </source>
</evidence>
<reference evidence="2" key="1">
    <citation type="journal article" date="2020" name="mSystems">
        <title>Genome- and Community-Level Interaction Insights into Carbon Utilization and Element Cycling Functions of Hydrothermarchaeota in Hydrothermal Sediment.</title>
        <authorList>
            <person name="Zhou Z."/>
            <person name="Liu Y."/>
            <person name="Xu W."/>
            <person name="Pan J."/>
            <person name="Luo Z.H."/>
            <person name="Li M."/>
        </authorList>
    </citation>
    <scope>NUCLEOTIDE SEQUENCE [LARGE SCALE GENOMIC DNA]</scope>
    <source>
        <strain evidence="2">SpSt-125</strain>
    </source>
</reference>
<feature type="domain" description="Alcohol dehydrogenase-like N-terminal" evidence="1">
    <location>
        <begin position="39"/>
        <end position="98"/>
    </location>
</feature>
<dbReference type="AlphaFoldDB" id="A0A7J2U2D8"/>
<protein>
    <recommendedName>
        <fullName evidence="1">Alcohol dehydrogenase-like N-terminal domain-containing protein</fullName>
    </recommendedName>
</protein>
<sequence>MPCKMHKMFRSTTLYYRIAVNFCDTPIIQSFRGFMARLGEVAVQVSYAYMSIIDEAYAKCLLIAKDSPHVMGTVAVGKVIAVGIGVDRFREGDRVVAFTLTGGGAQSILTVSTSNVVVYNAKEFDYLDVLIIATLSVKRKLLDIVKGANVLVVGNDLSIIPFAHVAQQYSLKVFTIPRYTSWSDIVKGEHISIYEDRQLFDVIVIASCDPLVISLVPRLAKDDAIIIVHPAVRNLLKFSDFNAKSITIKFIQFGDMISGESIYTEFKDIIRSKTPLLNPQNFIAKPVFPAFIDLQNL</sequence>
<comment type="caution">
    <text evidence="2">The sequence shown here is derived from an EMBL/GenBank/DDBJ whole genome shotgun (WGS) entry which is preliminary data.</text>
</comment>
<dbReference type="Pfam" id="PF08240">
    <property type="entry name" value="ADH_N"/>
    <property type="match status" value="1"/>
</dbReference>
<dbReference type="SUPFAM" id="SSF50129">
    <property type="entry name" value="GroES-like"/>
    <property type="match status" value="1"/>
</dbReference>
<organism evidence="2">
    <name type="scientific">Ignisphaera aggregans</name>
    <dbReference type="NCBI Taxonomy" id="334771"/>
    <lineage>
        <taxon>Archaea</taxon>
        <taxon>Thermoproteota</taxon>
        <taxon>Thermoprotei</taxon>
        <taxon>Desulfurococcales</taxon>
        <taxon>Desulfurococcaceae</taxon>
        <taxon>Ignisphaera</taxon>
    </lineage>
</organism>
<gene>
    <name evidence="2" type="ORF">ENO26_04760</name>
</gene>
<dbReference type="Gene3D" id="3.90.180.10">
    <property type="entry name" value="Medium-chain alcohol dehydrogenases, catalytic domain"/>
    <property type="match status" value="1"/>
</dbReference>
<dbReference type="InterPro" id="IPR013154">
    <property type="entry name" value="ADH-like_N"/>
</dbReference>
<dbReference type="EMBL" id="DSEU01000035">
    <property type="protein sequence ID" value="HEM66866.1"/>
    <property type="molecule type" value="Genomic_DNA"/>
</dbReference>
<name>A0A7J2U2D8_9CREN</name>